<dbReference type="RefSeq" id="WP_317329579.1">
    <property type="nucleotide sequence ID" value="NZ_JAWJZA010000028.1"/>
</dbReference>
<organism evidence="2 3">
    <name type="scientific">Veillonella absiana</name>
    <dbReference type="NCBI Taxonomy" id="3079305"/>
    <lineage>
        <taxon>Bacteria</taxon>
        <taxon>Bacillati</taxon>
        <taxon>Bacillota</taxon>
        <taxon>Negativicutes</taxon>
        <taxon>Veillonellales</taxon>
        <taxon>Veillonellaceae</taxon>
        <taxon>Veillonella</taxon>
    </lineage>
</organism>
<dbReference type="Proteomes" id="UP001272515">
    <property type="component" value="Unassembled WGS sequence"/>
</dbReference>
<evidence type="ECO:0000313" key="2">
    <source>
        <dbReference type="EMBL" id="MDV5087749.1"/>
    </source>
</evidence>
<sequence length="210" mass="23201">MKRLIQVASVLSVLAVGAFTAPAQAEYVDVLMNPATGNETVLTATQEAGTVVAPSESLRELAASYNAWYAAEEGKTYTIPVAGGSSVTYTCQELANKKLMDFINVRTDFYLGFHRWNSESYGWTKLDAIRNQAANVIDQPVHGNFRKVDLWAAINGKAVRGFDANTLVSIVGNEMKDVYSSELRTYANEVMIFALRETMRASEFKMYADQ</sequence>
<keyword evidence="3" id="KW-1185">Reference proteome</keyword>
<evidence type="ECO:0000256" key="1">
    <source>
        <dbReference type="SAM" id="SignalP"/>
    </source>
</evidence>
<feature type="chain" id="PRO_5047415700" evidence="1">
    <location>
        <begin position="26"/>
        <end position="210"/>
    </location>
</feature>
<comment type="caution">
    <text evidence="2">The sequence shown here is derived from an EMBL/GenBank/DDBJ whole genome shotgun (WGS) entry which is preliminary data.</text>
</comment>
<reference evidence="2 3" key="1">
    <citation type="submission" date="2023-10" db="EMBL/GenBank/DDBJ databases">
        <title>Veillonella sp. nov., isolated from a pig farm feces dump.</title>
        <authorList>
            <person name="Chang Y.-H."/>
        </authorList>
    </citation>
    <scope>NUCLEOTIDE SEQUENCE [LARGE SCALE GENOMIC DNA]</scope>
    <source>
        <strain evidence="2 3">YH-vei2233</strain>
    </source>
</reference>
<accession>A0ABU3Z751</accession>
<evidence type="ECO:0000313" key="3">
    <source>
        <dbReference type="Proteomes" id="UP001272515"/>
    </source>
</evidence>
<feature type="signal peptide" evidence="1">
    <location>
        <begin position="1"/>
        <end position="25"/>
    </location>
</feature>
<keyword evidence="1" id="KW-0732">Signal</keyword>
<dbReference type="EMBL" id="JAWJZB010000003">
    <property type="protein sequence ID" value="MDV5087749.1"/>
    <property type="molecule type" value="Genomic_DNA"/>
</dbReference>
<protein>
    <submittedName>
        <fullName evidence="2">Uncharacterized protein</fullName>
    </submittedName>
</protein>
<gene>
    <name evidence="2" type="ORF">RVY80_02670</name>
</gene>
<proteinExistence type="predicted"/>
<name>A0ABU3Z751_9FIRM</name>